<proteinExistence type="inferred from homology"/>
<protein>
    <recommendedName>
        <fullName evidence="2">Antitoxin</fullName>
    </recommendedName>
</protein>
<dbReference type="Pfam" id="PF02604">
    <property type="entry name" value="PhdYeFM_antitox"/>
    <property type="match status" value="1"/>
</dbReference>
<dbReference type="RefSeq" id="WP_318703263.1">
    <property type="nucleotide sequence ID" value="NZ_CALWMU010000012.1"/>
</dbReference>
<reference evidence="3" key="2">
    <citation type="submission" date="2021-04" db="EMBL/GenBank/DDBJ databases">
        <authorList>
            <person name="Gilroy R."/>
        </authorList>
    </citation>
    <scope>NUCLEOTIDE SEQUENCE</scope>
    <source>
        <strain evidence="3">CHK195-6426</strain>
    </source>
</reference>
<comment type="function">
    <text evidence="2">Antitoxin component of a type II toxin-antitoxin (TA) system.</text>
</comment>
<dbReference type="EMBL" id="DXGH01000010">
    <property type="protein sequence ID" value="HIW80344.1"/>
    <property type="molecule type" value="Genomic_DNA"/>
</dbReference>
<dbReference type="NCBIfam" id="TIGR01552">
    <property type="entry name" value="phd_fam"/>
    <property type="match status" value="1"/>
</dbReference>
<evidence type="ECO:0000313" key="4">
    <source>
        <dbReference type="Proteomes" id="UP000824265"/>
    </source>
</evidence>
<sequence>MANILPVSDLRNYNEVLKNCRIGEPVFLTKNGRGRFVVLDIEDYERDRAEKKLLMKLQEAEEAVKDGEGWLSLDELKALVGE</sequence>
<gene>
    <name evidence="3" type="ORF">H9742_02270</name>
</gene>
<evidence type="ECO:0000256" key="1">
    <source>
        <dbReference type="ARBA" id="ARBA00009981"/>
    </source>
</evidence>
<evidence type="ECO:0000313" key="3">
    <source>
        <dbReference type="EMBL" id="HIW80344.1"/>
    </source>
</evidence>
<dbReference type="InterPro" id="IPR036165">
    <property type="entry name" value="YefM-like_sf"/>
</dbReference>
<comment type="similarity">
    <text evidence="1 2">Belongs to the phD/YefM antitoxin family.</text>
</comment>
<name>A0A9D1R309_9FIRM</name>
<dbReference type="AlphaFoldDB" id="A0A9D1R309"/>
<accession>A0A9D1R309</accession>
<dbReference type="SUPFAM" id="SSF143120">
    <property type="entry name" value="YefM-like"/>
    <property type="match status" value="1"/>
</dbReference>
<organism evidence="3 4">
    <name type="scientific">Candidatus Acetatifactor stercoripullorum</name>
    <dbReference type="NCBI Taxonomy" id="2838414"/>
    <lineage>
        <taxon>Bacteria</taxon>
        <taxon>Bacillati</taxon>
        <taxon>Bacillota</taxon>
        <taxon>Clostridia</taxon>
        <taxon>Lachnospirales</taxon>
        <taxon>Lachnospiraceae</taxon>
        <taxon>Acetatifactor</taxon>
    </lineage>
</organism>
<dbReference type="InterPro" id="IPR006442">
    <property type="entry name" value="Antitoxin_Phd/YefM"/>
</dbReference>
<reference evidence="3" key="1">
    <citation type="journal article" date="2021" name="PeerJ">
        <title>Extensive microbial diversity within the chicken gut microbiome revealed by metagenomics and culture.</title>
        <authorList>
            <person name="Gilroy R."/>
            <person name="Ravi A."/>
            <person name="Getino M."/>
            <person name="Pursley I."/>
            <person name="Horton D.L."/>
            <person name="Alikhan N.F."/>
            <person name="Baker D."/>
            <person name="Gharbi K."/>
            <person name="Hall N."/>
            <person name="Watson M."/>
            <person name="Adriaenssens E.M."/>
            <person name="Foster-Nyarko E."/>
            <person name="Jarju S."/>
            <person name="Secka A."/>
            <person name="Antonio M."/>
            <person name="Oren A."/>
            <person name="Chaudhuri R.R."/>
            <person name="La Ragione R."/>
            <person name="Hildebrand F."/>
            <person name="Pallen M.J."/>
        </authorList>
    </citation>
    <scope>NUCLEOTIDE SEQUENCE</scope>
    <source>
        <strain evidence="3">CHK195-6426</strain>
    </source>
</reference>
<evidence type="ECO:0000256" key="2">
    <source>
        <dbReference type="RuleBase" id="RU362080"/>
    </source>
</evidence>
<comment type="caution">
    <text evidence="3">The sequence shown here is derived from an EMBL/GenBank/DDBJ whole genome shotgun (WGS) entry which is preliminary data.</text>
</comment>
<dbReference type="Proteomes" id="UP000824265">
    <property type="component" value="Unassembled WGS sequence"/>
</dbReference>
<dbReference type="Gene3D" id="3.40.1620.10">
    <property type="entry name" value="YefM-like domain"/>
    <property type="match status" value="1"/>
</dbReference>